<evidence type="ECO:0000256" key="5">
    <source>
        <dbReference type="SAM" id="MobiDB-lite"/>
    </source>
</evidence>
<dbReference type="InterPro" id="IPR038926">
    <property type="entry name" value="CEP55"/>
</dbReference>
<feature type="domain" description="TSG101 and ALIX binding" evidence="6">
    <location>
        <begin position="158"/>
        <end position="190"/>
    </location>
</feature>
<dbReference type="Gene3D" id="1.20.5.1180">
    <property type="entry name" value="Geminin coiled-coil domain"/>
    <property type="match status" value="1"/>
</dbReference>
<dbReference type="GO" id="GO:0045184">
    <property type="term" value="P:establishment of protein localization"/>
    <property type="evidence" value="ECO:0007669"/>
    <property type="project" value="TreeGrafter"/>
</dbReference>
<dbReference type="GO" id="GO:0030496">
    <property type="term" value="C:midbody"/>
    <property type="evidence" value="ECO:0007669"/>
    <property type="project" value="TreeGrafter"/>
</dbReference>
<dbReference type="InterPro" id="IPR022008">
    <property type="entry name" value="EABR"/>
</dbReference>
<feature type="region of interest" description="Disordered" evidence="5">
    <location>
        <begin position="1"/>
        <end position="23"/>
    </location>
</feature>
<dbReference type="STRING" id="244447.ENSCSEP00000010252"/>
<dbReference type="CTD" id="553800"/>
<dbReference type="GO" id="GO:1904888">
    <property type="term" value="P:cranial skeletal system development"/>
    <property type="evidence" value="ECO:0007669"/>
    <property type="project" value="Ensembl"/>
</dbReference>
<evidence type="ECO:0000259" key="6">
    <source>
        <dbReference type="Pfam" id="PF12180"/>
    </source>
</evidence>
<dbReference type="GO" id="GO:0000281">
    <property type="term" value="P:mitotic cytokinesis"/>
    <property type="evidence" value="ECO:0007669"/>
    <property type="project" value="InterPro"/>
</dbReference>
<dbReference type="Pfam" id="PF12180">
    <property type="entry name" value="EABR"/>
    <property type="match status" value="1"/>
</dbReference>
<dbReference type="RefSeq" id="XP_008311967.1">
    <property type="nucleotide sequence ID" value="XM_008313745.3"/>
</dbReference>
<evidence type="ECO:0000256" key="2">
    <source>
        <dbReference type="ARBA" id="ARBA00022490"/>
    </source>
</evidence>
<dbReference type="OrthoDB" id="8441172at2759"/>
<proteinExistence type="predicted"/>
<dbReference type="OMA" id="AVMAKCS"/>
<feature type="coiled-coil region" evidence="4">
    <location>
        <begin position="189"/>
        <end position="355"/>
    </location>
</feature>
<comment type="subcellular location">
    <subcellularLocation>
        <location evidence="1">Cytoplasm</location>
    </subcellularLocation>
</comment>
<dbReference type="PANTHER" id="PTHR31838:SF1">
    <property type="entry name" value="CENTROSOMAL PROTEIN OF 55 KDA"/>
    <property type="match status" value="1"/>
</dbReference>
<dbReference type="GeneID" id="103381422"/>
<name>A0A3P8V6S8_CYNSE</name>
<dbReference type="GeneTree" id="ENSGT00510000047961"/>
<keyword evidence="3 4" id="KW-0175">Coiled coil</keyword>
<evidence type="ECO:0000256" key="3">
    <source>
        <dbReference type="ARBA" id="ARBA00023054"/>
    </source>
</evidence>
<dbReference type="InParanoid" id="A0A3P8V6S8"/>
<dbReference type="AlphaFoldDB" id="A0A3P8V6S8"/>
<feature type="coiled-coil region" evidence="4">
    <location>
        <begin position="385"/>
        <end position="419"/>
    </location>
</feature>
<sequence length="486" mass="56370">MTSKGNKETIVSRLGFKSSSSPKVEAELERIRKENAHLRKKIDELAKRHIKPPDTDNSKLLERILALETLRERNNQQLLAKDQELEKMRQQLSAKGGEVVASLQSQLEQRRKEAELKDALYQSLTQEMENLKNSIVTVSARCETQNGQVPPPDLAMVQDQLRDALEKNQQWLVYNEQREAYVRSIVVHTRELEQQVAQTKENKAEATAGKCAELNSQYEQRLSDMQKDLESHKNQVIRAQQEVSKQKEQTLKAQSELQSQKAKVNKTQEELLSLQRRHEDKCSELSSFLRKYTEAKKELEEAKIQLQAERLGTRHAVCEERMMSSEKADRMRMELDSVEARLEEEKKRSSDLLLQVNLLQKSLLSQHEEHGRITALEQQIQLSAKEFESEKIDRMQHQLHKVLKELRKARDQIEKLESAKQTNARFSEPSNYNGFELERLNLNNPTSPPKSTNLLDESFLECPKCHTSYPTSRHRELLAHLDFCMA</sequence>
<evidence type="ECO:0000313" key="8">
    <source>
        <dbReference type="Proteomes" id="UP000265120"/>
    </source>
</evidence>
<evidence type="ECO:0000256" key="1">
    <source>
        <dbReference type="ARBA" id="ARBA00004496"/>
    </source>
</evidence>
<evidence type="ECO:0000313" key="7">
    <source>
        <dbReference type="Ensembl" id="ENSCSEP00000010252.1"/>
    </source>
</evidence>
<reference evidence="7" key="3">
    <citation type="submission" date="2025-09" db="UniProtKB">
        <authorList>
            <consortium name="Ensembl"/>
        </authorList>
    </citation>
    <scope>IDENTIFICATION</scope>
</reference>
<reference evidence="7 8" key="1">
    <citation type="journal article" date="2014" name="Nat. Genet.">
        <title>Whole-genome sequence of a flatfish provides insights into ZW sex chromosome evolution and adaptation to a benthic lifestyle.</title>
        <authorList>
            <person name="Chen S."/>
            <person name="Zhang G."/>
            <person name="Shao C."/>
            <person name="Huang Q."/>
            <person name="Liu G."/>
            <person name="Zhang P."/>
            <person name="Song W."/>
            <person name="An N."/>
            <person name="Chalopin D."/>
            <person name="Volff J.N."/>
            <person name="Hong Y."/>
            <person name="Li Q."/>
            <person name="Sha Z."/>
            <person name="Zhou H."/>
            <person name="Xie M."/>
            <person name="Yu Q."/>
            <person name="Liu Y."/>
            <person name="Xiang H."/>
            <person name="Wang N."/>
            <person name="Wu K."/>
            <person name="Yang C."/>
            <person name="Zhou Q."/>
            <person name="Liao X."/>
            <person name="Yang L."/>
            <person name="Hu Q."/>
            <person name="Zhang J."/>
            <person name="Meng L."/>
            <person name="Jin L."/>
            <person name="Tian Y."/>
            <person name="Lian J."/>
            <person name="Yang J."/>
            <person name="Miao G."/>
            <person name="Liu S."/>
            <person name="Liang Z."/>
            <person name="Yan F."/>
            <person name="Li Y."/>
            <person name="Sun B."/>
            <person name="Zhang H."/>
            <person name="Zhang J."/>
            <person name="Zhu Y."/>
            <person name="Du M."/>
            <person name="Zhao Y."/>
            <person name="Schartl M."/>
            <person name="Tang Q."/>
            <person name="Wang J."/>
        </authorList>
    </citation>
    <scope>NUCLEOTIDE SEQUENCE</scope>
</reference>
<keyword evidence="2" id="KW-0963">Cytoplasm</keyword>
<dbReference type="FunCoup" id="A0A3P8V6S8">
    <property type="interactions" value="191"/>
</dbReference>
<dbReference type="Ensembl" id="ENSCSET00000010374.1">
    <property type="protein sequence ID" value="ENSCSEP00000010252.1"/>
    <property type="gene ID" value="ENSCSEG00000006575.1"/>
</dbReference>
<protein>
    <submittedName>
        <fullName evidence="7">Centrosomal protein 55 like</fullName>
    </submittedName>
</protein>
<reference evidence="7" key="2">
    <citation type="submission" date="2025-08" db="UniProtKB">
        <authorList>
            <consortium name="Ensembl"/>
        </authorList>
    </citation>
    <scope>IDENTIFICATION</scope>
</reference>
<dbReference type="GO" id="GO:0005737">
    <property type="term" value="C:cytoplasm"/>
    <property type="evidence" value="ECO:0007669"/>
    <property type="project" value="UniProtKB-SubCell"/>
</dbReference>
<organism evidence="7 8">
    <name type="scientific">Cynoglossus semilaevis</name>
    <name type="common">Tongue sole</name>
    <dbReference type="NCBI Taxonomy" id="244447"/>
    <lineage>
        <taxon>Eukaryota</taxon>
        <taxon>Metazoa</taxon>
        <taxon>Chordata</taxon>
        <taxon>Craniata</taxon>
        <taxon>Vertebrata</taxon>
        <taxon>Euteleostomi</taxon>
        <taxon>Actinopterygii</taxon>
        <taxon>Neopterygii</taxon>
        <taxon>Teleostei</taxon>
        <taxon>Neoteleostei</taxon>
        <taxon>Acanthomorphata</taxon>
        <taxon>Carangaria</taxon>
        <taxon>Pleuronectiformes</taxon>
        <taxon>Pleuronectoidei</taxon>
        <taxon>Cynoglossidae</taxon>
        <taxon>Cynoglossinae</taxon>
        <taxon>Cynoglossus</taxon>
    </lineage>
</organism>
<accession>A0A3P8V6S8</accession>
<dbReference type="GO" id="GO:0051896">
    <property type="term" value="P:regulation of phosphatidylinositol 3-kinase/protein kinase B signal transduction"/>
    <property type="evidence" value="ECO:0007669"/>
    <property type="project" value="Ensembl"/>
</dbReference>
<dbReference type="PANTHER" id="PTHR31838">
    <property type="entry name" value="CENTROSOMAL PROTEIN OF 55 KDA"/>
    <property type="match status" value="1"/>
</dbReference>
<evidence type="ECO:0000256" key="4">
    <source>
        <dbReference type="SAM" id="Coils"/>
    </source>
</evidence>
<dbReference type="Proteomes" id="UP000265120">
    <property type="component" value="Chromosome 8"/>
</dbReference>
<keyword evidence="8" id="KW-1185">Reference proteome</keyword>
<dbReference type="GO" id="GO:0021549">
    <property type="term" value="P:cerebellum development"/>
    <property type="evidence" value="ECO:0007669"/>
    <property type="project" value="Ensembl"/>
</dbReference>